<sequence length="636" mass="68780">MAPDTPASSDPAEGNGTHSVPVLQDASRFQAVPRTFAQLLHDRARHEPDKVAFYTWDSGAQHPTTWGEYAESVRRAALELDNLGVGAGDRVAIMSSARAEWVVAALAILSVNAVLVGVYPTSSQQELAQVLETCGVSAVFADSQPALEKVAAIAPRLDTLRAVIGFDAQPAGMPDNVSVSGWHSLLAAGGALAAADPTRFADLVAEGDIDQPAALFSTSGSTGIPKGVVHTHRTLQFSVLGVAMTYPDIGRTRHDLVGFLGLSHVAPALIGVFAPIMTKLVITYCTMEQRLPALIGVRPTAVVWPPRMHEKLASEVLQTVTQSGRLFGIKYAAAMRIARRIGADRWADRRPPRYLDVLYGICLKTVFLPLRARVGMDRINVSWTASGSMPPDVAALWHMWGLDLRELYGTTETCGAVLAQWDRPFPRPGTIGKSMPDPRWAARVSADGELQVRTPSLFTGYWNDPQATSEAVHDGWYSTGDLVELGADAEVKIIGRSKDLIKTSGGKSVSPQPIEVKLKSSPLLEEAIVVGEGRKYLTALLAVSAKTQSMSTDERDILLRRWIEGVNAELSRPLQIKDFRVLPRELSPEAGELTLKGTIRRANVVASFAHLVDEMYDGSEQDVIAGQARLIRGDRV</sequence>
<evidence type="ECO:0000313" key="6">
    <source>
        <dbReference type="Proteomes" id="UP000018763"/>
    </source>
</evidence>
<dbReference type="InterPro" id="IPR000873">
    <property type="entry name" value="AMP-dep_synth/lig_dom"/>
</dbReference>
<dbReference type="GO" id="GO:0004467">
    <property type="term" value="F:long-chain fatty acid-CoA ligase activity"/>
    <property type="evidence" value="ECO:0007669"/>
    <property type="project" value="TreeGrafter"/>
</dbReference>
<dbReference type="eggNOG" id="COG1022">
    <property type="taxonomic scope" value="Bacteria"/>
</dbReference>
<feature type="region of interest" description="Disordered" evidence="3">
    <location>
        <begin position="1"/>
        <end position="20"/>
    </location>
</feature>
<keyword evidence="6" id="KW-1185">Reference proteome</keyword>
<dbReference type="RefSeq" id="WP_019511899.1">
    <property type="nucleotide sequence ID" value="NC_023036.2"/>
</dbReference>
<dbReference type="KEGG" id="mne:D174_22050"/>
<evidence type="ECO:0000259" key="4">
    <source>
        <dbReference type="Pfam" id="PF00501"/>
    </source>
</evidence>
<evidence type="ECO:0000256" key="2">
    <source>
        <dbReference type="ARBA" id="ARBA00022840"/>
    </source>
</evidence>
<protein>
    <recommendedName>
        <fullName evidence="4">AMP-dependent synthetase/ligase domain-containing protein</fullName>
    </recommendedName>
</protein>
<dbReference type="GeneID" id="43452127"/>
<keyword evidence="2" id="KW-0067">ATP-binding</keyword>
<dbReference type="InterPro" id="IPR042099">
    <property type="entry name" value="ANL_N_sf"/>
</dbReference>
<dbReference type="AlphaFoldDB" id="V5XJL3"/>
<organism evidence="5 6">
    <name type="scientific">Mycolicibacterium neoaurum VKM Ac-1815D</name>
    <dbReference type="NCBI Taxonomy" id="700508"/>
    <lineage>
        <taxon>Bacteria</taxon>
        <taxon>Bacillati</taxon>
        <taxon>Actinomycetota</taxon>
        <taxon>Actinomycetes</taxon>
        <taxon>Mycobacteriales</taxon>
        <taxon>Mycobacteriaceae</taxon>
        <taxon>Mycolicibacterium</taxon>
    </lineage>
</organism>
<evidence type="ECO:0000256" key="3">
    <source>
        <dbReference type="SAM" id="MobiDB-lite"/>
    </source>
</evidence>
<dbReference type="PANTHER" id="PTHR43272:SF33">
    <property type="entry name" value="AMP-BINDING DOMAIN-CONTAINING PROTEIN-RELATED"/>
    <property type="match status" value="1"/>
</dbReference>
<proteinExistence type="predicted"/>
<dbReference type="Pfam" id="PF23562">
    <property type="entry name" value="AMP-binding_C_3"/>
    <property type="match status" value="1"/>
</dbReference>
<gene>
    <name evidence="5" type="ORF">D174_22050</name>
</gene>
<dbReference type="Proteomes" id="UP000018763">
    <property type="component" value="Chromosome"/>
</dbReference>
<keyword evidence="1" id="KW-0547">Nucleotide-binding</keyword>
<feature type="domain" description="AMP-dependent synthetase/ligase" evidence="4">
    <location>
        <begin position="41"/>
        <end position="462"/>
    </location>
</feature>
<dbReference type="GO" id="GO:0016020">
    <property type="term" value="C:membrane"/>
    <property type="evidence" value="ECO:0007669"/>
    <property type="project" value="TreeGrafter"/>
</dbReference>
<reference evidence="5 6" key="1">
    <citation type="journal article" date="2014" name="Genome Announc.">
        <title>Complete Genome Sequence of Sterol-Transforming Mycobacterium neoaurum Strain VKM Ac-1815D.</title>
        <authorList>
            <person name="Shtratnikova V.Y."/>
            <person name="Bragin E.Y."/>
            <person name="Dovbnya D.V."/>
            <person name="Pekov Y.A."/>
            <person name="Schelkunov M.I."/>
            <person name="Strizhov N."/>
            <person name="Ivashina T.V."/>
            <person name="Ashapkin V.V."/>
            <person name="Donova M.V."/>
        </authorList>
    </citation>
    <scope>NUCLEOTIDE SEQUENCE [LARGE SCALE GENOMIC DNA]</scope>
    <source>
        <strain evidence="5 6">VKM Ac-1815D</strain>
    </source>
</reference>
<name>V5XJL3_MYCNE</name>
<dbReference type="EMBL" id="CP006936">
    <property type="protein sequence ID" value="AHC28061.1"/>
    <property type="molecule type" value="Genomic_DNA"/>
</dbReference>
<dbReference type="HOGENOM" id="CLU_000022_45_5_11"/>
<evidence type="ECO:0000256" key="1">
    <source>
        <dbReference type="ARBA" id="ARBA00022741"/>
    </source>
</evidence>
<dbReference type="PANTHER" id="PTHR43272">
    <property type="entry name" value="LONG-CHAIN-FATTY-ACID--COA LIGASE"/>
    <property type="match status" value="1"/>
</dbReference>
<dbReference type="GO" id="GO:0005524">
    <property type="term" value="F:ATP binding"/>
    <property type="evidence" value="ECO:0007669"/>
    <property type="project" value="UniProtKB-KW"/>
</dbReference>
<dbReference type="Gene3D" id="3.40.50.12780">
    <property type="entry name" value="N-terminal domain of ligase-like"/>
    <property type="match status" value="1"/>
</dbReference>
<dbReference type="SMR" id="V5XJL3"/>
<evidence type="ECO:0000313" key="5">
    <source>
        <dbReference type="EMBL" id="AHC28061.1"/>
    </source>
</evidence>
<dbReference type="Pfam" id="PF00501">
    <property type="entry name" value="AMP-binding"/>
    <property type="match status" value="1"/>
</dbReference>
<accession>V5XJL3</accession>
<dbReference type="SUPFAM" id="SSF56801">
    <property type="entry name" value="Acetyl-CoA synthetase-like"/>
    <property type="match status" value="1"/>
</dbReference>